<reference evidence="5 6" key="1">
    <citation type="submission" date="2009-06" db="EMBL/GenBank/DDBJ databases">
        <title>Complete sequence of Thermotogales bacterium TBF 19.5.1.</title>
        <authorList>
            <consortium name="US DOE Joint Genome Institute"/>
            <person name="Lucas S."/>
            <person name="Copeland A."/>
            <person name="Lapidus A."/>
            <person name="Glavina del Rio T."/>
            <person name="Tice H."/>
            <person name="Bruce D."/>
            <person name="Goodwin L."/>
            <person name="Pitluck S."/>
            <person name="Chertkov O."/>
            <person name="Brettin T."/>
            <person name="Detter J.C."/>
            <person name="Han C."/>
            <person name="Schmutz J."/>
            <person name="Larimer F."/>
            <person name="Land M."/>
            <person name="Hauser L."/>
            <person name="Kyrpides N."/>
            <person name="Ovchinnikova G."/>
            <person name="Noll K."/>
        </authorList>
    </citation>
    <scope>NUCLEOTIDE SEQUENCE [LARGE SCALE GENOMIC DNA]</scope>
    <source>
        <strain evidence="6">ATCC BAA-1733 / DSM 21960 / TBF 19.5.1</strain>
    </source>
</reference>
<evidence type="ECO:0000256" key="1">
    <source>
        <dbReference type="ARBA" id="ARBA00008348"/>
    </source>
</evidence>
<dbReference type="NCBIfam" id="TIGR00093">
    <property type="entry name" value="pseudouridine synthase"/>
    <property type="match status" value="1"/>
</dbReference>
<dbReference type="InterPro" id="IPR006145">
    <property type="entry name" value="PsdUridine_synth_RsuA/RluA"/>
</dbReference>
<dbReference type="GO" id="GO:0003723">
    <property type="term" value="F:RNA binding"/>
    <property type="evidence" value="ECO:0007669"/>
    <property type="project" value="InterPro"/>
</dbReference>
<evidence type="ECO:0000313" key="5">
    <source>
        <dbReference type="EMBL" id="ACR79577.1"/>
    </source>
</evidence>
<dbReference type="PANTHER" id="PTHR47683">
    <property type="entry name" value="PSEUDOURIDINE SYNTHASE FAMILY PROTEIN-RELATED"/>
    <property type="match status" value="1"/>
</dbReference>
<dbReference type="AlphaFoldDB" id="C5CGJ5"/>
<dbReference type="KEGG" id="kol:Kole_0867"/>
<evidence type="ECO:0000256" key="2">
    <source>
        <dbReference type="ARBA" id="ARBA00023235"/>
    </source>
</evidence>
<evidence type="ECO:0000313" key="6">
    <source>
        <dbReference type="Proteomes" id="UP000002382"/>
    </source>
</evidence>
<keyword evidence="6" id="KW-1185">Reference proteome</keyword>
<proteinExistence type="inferred from homology"/>
<dbReference type="EMBL" id="CP001634">
    <property type="protein sequence ID" value="ACR79577.1"/>
    <property type="molecule type" value="Genomic_DNA"/>
</dbReference>
<dbReference type="InterPro" id="IPR000748">
    <property type="entry name" value="PsdUridine_synth_RsuA/RluB/E/F"/>
</dbReference>
<comment type="similarity">
    <text evidence="1 3">Belongs to the pseudouridine synthase RsuA family.</text>
</comment>
<reference evidence="5 6" key="2">
    <citation type="journal article" date="2011" name="J. Bacteriol.">
        <title>Genome Sequence of Kosmotoga olearia Strain TBF 19.5.1, a Thermophilic Bacterium with a Wide Growth Temperature Range, Isolated from the Troll B Oil Platform in the North Sea.</title>
        <authorList>
            <person name="Swithers K.S."/>
            <person name="Dipippo J.L."/>
            <person name="Bruce D.C."/>
            <person name="Detter C."/>
            <person name="Tapia R."/>
            <person name="Han S."/>
            <person name="Goodwin L.A."/>
            <person name="Han J."/>
            <person name="Woyke T."/>
            <person name="Pitluck S."/>
            <person name="Pennacchio L."/>
            <person name="Nolan M."/>
            <person name="Mikhailova N."/>
            <person name="Land M.L."/>
            <person name="Nesbo C.L."/>
            <person name="Gogarten J.P."/>
            <person name="Noll K.M."/>
        </authorList>
    </citation>
    <scope>NUCLEOTIDE SEQUENCE [LARGE SCALE GENOMIC DNA]</scope>
    <source>
        <strain evidence="6">ATCC BAA-1733 / DSM 21960 / TBF 19.5.1</strain>
    </source>
</reference>
<dbReference type="InterPro" id="IPR042092">
    <property type="entry name" value="PsdUridine_s_RsuA/RluB/E/F_cat"/>
</dbReference>
<sequence length="205" mass="23381">MTEPWFEIDPVKDSITLDGKKVRPRKQQRVVYALNKPRGYLSSMSDDRGRKTIADLIKGKIPEKVFHVGRLDMDTEGLIILTNDGELARKLSHPSSKIRKTYVARVTGKLSHHEIKRLENGVVLRDGFKTSGASIRVIRASLRDTLVEIIIHEGHKREIREMFKVFDKHVLYLKRTAIGSLKVDIVPNPGDIKKLTGQEIQKLLK</sequence>
<keyword evidence="2 3" id="KW-0413">Isomerase</keyword>
<dbReference type="eggNOG" id="COG1187">
    <property type="taxonomic scope" value="Bacteria"/>
</dbReference>
<dbReference type="PANTHER" id="PTHR47683:SF2">
    <property type="entry name" value="RNA-BINDING S4 DOMAIN-CONTAINING PROTEIN"/>
    <property type="match status" value="1"/>
</dbReference>
<protein>
    <recommendedName>
        <fullName evidence="3">Pseudouridine synthase</fullName>
        <ecNumber evidence="3">5.4.99.-</ecNumber>
    </recommendedName>
</protein>
<evidence type="ECO:0000259" key="4">
    <source>
        <dbReference type="Pfam" id="PF00849"/>
    </source>
</evidence>
<dbReference type="GO" id="GO:0009982">
    <property type="term" value="F:pseudouridine synthase activity"/>
    <property type="evidence" value="ECO:0007669"/>
    <property type="project" value="InterPro"/>
</dbReference>
<dbReference type="EC" id="5.4.99.-" evidence="3"/>
<dbReference type="CDD" id="cd02870">
    <property type="entry name" value="PseudoU_synth_RsuA_like"/>
    <property type="match status" value="1"/>
</dbReference>
<dbReference type="Gene3D" id="3.30.70.1560">
    <property type="entry name" value="Alpha-L RNA-binding motif"/>
    <property type="match status" value="1"/>
</dbReference>
<feature type="domain" description="Pseudouridine synthase RsuA/RluA-like" evidence="4">
    <location>
        <begin position="31"/>
        <end position="163"/>
    </location>
</feature>
<gene>
    <name evidence="5" type="ordered locus">Kole_0867</name>
</gene>
<evidence type="ECO:0000256" key="3">
    <source>
        <dbReference type="RuleBase" id="RU003887"/>
    </source>
</evidence>
<organism evidence="5 6">
    <name type="scientific">Kosmotoga olearia (strain ATCC BAA-1733 / DSM 21960 / TBF 19.5.1)</name>
    <dbReference type="NCBI Taxonomy" id="521045"/>
    <lineage>
        <taxon>Bacteria</taxon>
        <taxon>Thermotogati</taxon>
        <taxon>Thermotogota</taxon>
        <taxon>Thermotogae</taxon>
        <taxon>Kosmotogales</taxon>
        <taxon>Kosmotogaceae</taxon>
        <taxon>Kosmotoga</taxon>
    </lineage>
</organism>
<dbReference type="GO" id="GO:0006364">
    <property type="term" value="P:rRNA processing"/>
    <property type="evidence" value="ECO:0007669"/>
    <property type="project" value="UniProtKB-ARBA"/>
</dbReference>
<accession>C5CGJ5</accession>
<dbReference type="GO" id="GO:0001522">
    <property type="term" value="P:pseudouridine synthesis"/>
    <property type="evidence" value="ECO:0007669"/>
    <property type="project" value="InterPro"/>
</dbReference>
<dbReference type="Pfam" id="PF00849">
    <property type="entry name" value="PseudoU_synth_2"/>
    <property type="match status" value="1"/>
</dbReference>
<dbReference type="InterPro" id="IPR020103">
    <property type="entry name" value="PsdUridine_synth_cat_dom_sf"/>
</dbReference>
<dbReference type="InterPro" id="IPR018496">
    <property type="entry name" value="PsdUridine_synth_RsuA/RluB_CS"/>
</dbReference>
<name>C5CGJ5_KOSOT</name>
<dbReference type="GO" id="GO:0140098">
    <property type="term" value="F:catalytic activity, acting on RNA"/>
    <property type="evidence" value="ECO:0007669"/>
    <property type="project" value="UniProtKB-ARBA"/>
</dbReference>
<dbReference type="InterPro" id="IPR050343">
    <property type="entry name" value="RsuA_PseudoU_synthase"/>
</dbReference>
<dbReference type="SUPFAM" id="SSF55120">
    <property type="entry name" value="Pseudouridine synthase"/>
    <property type="match status" value="1"/>
</dbReference>
<dbReference type="HOGENOM" id="CLU_024979_1_2_0"/>
<dbReference type="PROSITE" id="PS01149">
    <property type="entry name" value="PSI_RSU"/>
    <property type="match status" value="1"/>
</dbReference>
<dbReference type="Gene3D" id="3.30.70.580">
    <property type="entry name" value="Pseudouridine synthase I, catalytic domain, N-terminal subdomain"/>
    <property type="match status" value="1"/>
</dbReference>
<dbReference type="STRING" id="521045.Kole_0867"/>
<dbReference type="InterPro" id="IPR020094">
    <property type="entry name" value="TruA/RsuA/RluB/E/F_N"/>
</dbReference>
<dbReference type="Proteomes" id="UP000002382">
    <property type="component" value="Chromosome"/>
</dbReference>